<reference evidence="2" key="1">
    <citation type="journal article" date="2020" name="Nat. Genet.">
        <title>Genomic diversifications of five Gossypium allopolyploid species and their impact on cotton improvement.</title>
        <authorList>
            <person name="Chen Z.J."/>
            <person name="Sreedasyam A."/>
            <person name="Ando A."/>
            <person name="Song Q."/>
            <person name="De Santiago L.M."/>
            <person name="Hulse-Kemp A.M."/>
            <person name="Ding M."/>
            <person name="Ye W."/>
            <person name="Kirkbride R.C."/>
            <person name="Jenkins J."/>
            <person name="Plott C."/>
            <person name="Lovell J."/>
            <person name="Lin Y.M."/>
            <person name="Vaughn R."/>
            <person name="Liu B."/>
            <person name="Simpson S."/>
            <person name="Scheffler B.E."/>
            <person name="Wen L."/>
            <person name="Saski C.A."/>
            <person name="Grover C.E."/>
            <person name="Hu G."/>
            <person name="Conover J.L."/>
            <person name="Carlson J.W."/>
            <person name="Shu S."/>
            <person name="Boston L.B."/>
            <person name="Williams M."/>
            <person name="Peterson D.G."/>
            <person name="McGee K."/>
            <person name="Jones D.C."/>
            <person name="Wendel J.F."/>
            <person name="Stelly D.M."/>
            <person name="Grimwood J."/>
            <person name="Schmutz J."/>
        </authorList>
    </citation>
    <scope>NUCLEOTIDE SEQUENCE [LARGE SCALE GENOMIC DNA]</scope>
    <source>
        <strain evidence="2">cv. 3-79</strain>
    </source>
</reference>
<feature type="non-terminal residue" evidence="1">
    <location>
        <position position="96"/>
    </location>
</feature>
<evidence type="ECO:0000313" key="1">
    <source>
        <dbReference type="EMBL" id="KAB2061948.1"/>
    </source>
</evidence>
<protein>
    <submittedName>
        <fullName evidence="1">Uncharacterized protein</fullName>
    </submittedName>
</protein>
<name>A0A5J5U5V0_GOSBA</name>
<dbReference type="OrthoDB" id="1745948at2759"/>
<sequence>TDITIVASLIDKDNRKWKDELIRTTFEAVDADSILYIPLARKAHVDMIIWCEEHSSEFTVRSAYKLLQAQTTNTCPTDIQIIATTFYKQLWELQIP</sequence>
<organism evidence="1 2">
    <name type="scientific">Gossypium barbadense</name>
    <name type="common">Sea Island cotton</name>
    <name type="synonym">Hibiscus barbadensis</name>
    <dbReference type="NCBI Taxonomy" id="3634"/>
    <lineage>
        <taxon>Eukaryota</taxon>
        <taxon>Viridiplantae</taxon>
        <taxon>Streptophyta</taxon>
        <taxon>Embryophyta</taxon>
        <taxon>Tracheophyta</taxon>
        <taxon>Spermatophyta</taxon>
        <taxon>Magnoliopsida</taxon>
        <taxon>eudicotyledons</taxon>
        <taxon>Gunneridae</taxon>
        <taxon>Pentapetalae</taxon>
        <taxon>rosids</taxon>
        <taxon>malvids</taxon>
        <taxon>Malvales</taxon>
        <taxon>Malvaceae</taxon>
        <taxon>Malvoideae</taxon>
        <taxon>Gossypium</taxon>
    </lineage>
</organism>
<feature type="non-terminal residue" evidence="1">
    <location>
        <position position="1"/>
    </location>
</feature>
<dbReference type="Proteomes" id="UP000327439">
    <property type="component" value="Chromosome A10"/>
</dbReference>
<gene>
    <name evidence="1" type="ORF">ES319_A10G120800v1</name>
</gene>
<dbReference type="EMBL" id="CM018211">
    <property type="protein sequence ID" value="KAB2061948.1"/>
    <property type="molecule type" value="Genomic_DNA"/>
</dbReference>
<keyword evidence="2" id="KW-1185">Reference proteome</keyword>
<accession>A0A5J5U5V0</accession>
<evidence type="ECO:0000313" key="2">
    <source>
        <dbReference type="Proteomes" id="UP000327439"/>
    </source>
</evidence>
<proteinExistence type="predicted"/>
<dbReference type="AlphaFoldDB" id="A0A5J5U5V0"/>